<keyword evidence="2" id="KW-0285">Flavoprotein</keyword>
<evidence type="ECO:0000256" key="2">
    <source>
        <dbReference type="ARBA" id="ARBA00022630"/>
    </source>
</evidence>
<reference evidence="5 6" key="1">
    <citation type="journal article" date="2024" name="Front Chem Biol">
        <title>Unveiling the potential of Daldinia eschscholtzii MFLUCC 19-0629 through bioactivity and bioinformatics studies for enhanced sustainable agriculture production.</title>
        <authorList>
            <person name="Brooks S."/>
            <person name="Weaver J.A."/>
            <person name="Klomchit A."/>
            <person name="Alharthi S.A."/>
            <person name="Onlamun T."/>
            <person name="Nurani R."/>
            <person name="Vong T.K."/>
            <person name="Alberti F."/>
            <person name="Greco C."/>
        </authorList>
    </citation>
    <scope>NUCLEOTIDE SEQUENCE [LARGE SCALE GENOMIC DNA]</scope>
    <source>
        <strain evidence="5">MFLUCC 19-0629</strain>
    </source>
</reference>
<evidence type="ECO:0008006" key="7">
    <source>
        <dbReference type="Google" id="ProtNLM"/>
    </source>
</evidence>
<dbReference type="InterPro" id="IPR050346">
    <property type="entry name" value="FMO-like"/>
</dbReference>
<name>A0AAX6MU65_9PEZI</name>
<dbReference type="AlphaFoldDB" id="A0AAX6MU65"/>
<comment type="caution">
    <text evidence="5">The sequence shown here is derived from an EMBL/GenBank/DDBJ whole genome shotgun (WGS) entry which is preliminary data.</text>
</comment>
<keyword evidence="3" id="KW-0274">FAD</keyword>
<keyword evidence="6" id="KW-1185">Reference proteome</keyword>
<dbReference type="PANTHER" id="PTHR23023">
    <property type="entry name" value="DIMETHYLANILINE MONOOXYGENASE"/>
    <property type="match status" value="1"/>
</dbReference>
<keyword evidence="4" id="KW-0560">Oxidoreductase</keyword>
<dbReference type="EMBL" id="JBANMG010000002">
    <property type="protein sequence ID" value="KAK6956169.1"/>
    <property type="molecule type" value="Genomic_DNA"/>
</dbReference>
<dbReference type="Proteomes" id="UP001369815">
    <property type="component" value="Unassembled WGS sequence"/>
</dbReference>
<organism evidence="5 6">
    <name type="scientific">Daldinia eschscholtzii</name>
    <dbReference type="NCBI Taxonomy" id="292717"/>
    <lineage>
        <taxon>Eukaryota</taxon>
        <taxon>Fungi</taxon>
        <taxon>Dikarya</taxon>
        <taxon>Ascomycota</taxon>
        <taxon>Pezizomycotina</taxon>
        <taxon>Sordariomycetes</taxon>
        <taxon>Xylariomycetidae</taxon>
        <taxon>Xylariales</taxon>
        <taxon>Hypoxylaceae</taxon>
        <taxon>Daldinia</taxon>
    </lineage>
</organism>
<dbReference type="InterPro" id="IPR036188">
    <property type="entry name" value="FAD/NAD-bd_sf"/>
</dbReference>
<dbReference type="Gene3D" id="3.50.50.60">
    <property type="entry name" value="FAD/NAD(P)-binding domain"/>
    <property type="match status" value="1"/>
</dbReference>
<evidence type="ECO:0000313" key="5">
    <source>
        <dbReference type="EMBL" id="KAK6956169.1"/>
    </source>
</evidence>
<dbReference type="GO" id="GO:0004499">
    <property type="term" value="F:N,N-dimethylaniline monooxygenase activity"/>
    <property type="evidence" value="ECO:0007669"/>
    <property type="project" value="InterPro"/>
</dbReference>
<evidence type="ECO:0000313" key="6">
    <source>
        <dbReference type="Proteomes" id="UP001369815"/>
    </source>
</evidence>
<proteinExistence type="inferred from homology"/>
<gene>
    <name evidence="5" type="ORF">Daesc_001442</name>
</gene>
<dbReference type="SUPFAM" id="SSF51905">
    <property type="entry name" value="FAD/NAD(P)-binding domain"/>
    <property type="match status" value="2"/>
</dbReference>
<dbReference type="GO" id="GO:0050660">
    <property type="term" value="F:flavin adenine dinucleotide binding"/>
    <property type="evidence" value="ECO:0007669"/>
    <property type="project" value="InterPro"/>
</dbReference>
<sequence>MEESNQMIEGFQGLAVAKQLHCTQPDRSLIILDGQSSLGGKWAKDMIFPGLKSNNLLGTYEYPDFPMSTDRFGVKPGQHIPAEVIYTYLEAYAEEFGIKRFIRLETKVVTAEHQDTEDGGWILTIKKWSQQETTRIFAHKLVVATGLLSEPFMPKFNGQEQFGGKIFHSKDFPKNMDTLKAKSVTVFGAGKAGWDAVYQYASAGVKVNWVIRSKERKASGHGPVWMAPPYVTPFKKWIEKLANTRFLTWFSPCIWGDADGYWAIRHFYHRTAIGRFLVDRFWDTLSQDVITLNKLDSHPDTAKLKPWLPVMFSGCTYSILNYERDFFELVKSDRVNIHIGEIAKLSPGKVHLADGTEFHSEVFLANTGWTHAPPIKFLPEGIEKELGVPHEIAGDAPEHDLANNHTFLERADKESLERFPRLRIQPVWNKNFVPFTEQKGIRTDEKSRTPLTPYMLYRFLIPASPRFLRPRDVAFIGCQTNFSNITTAHLTGLWVSAYFSGKLTRDPAKAVDDIYELKKLQYETVLHNRFGKWRHPTEWGNKGPNFIFDAVPYFDLLQKDLGLNPFRKENALKEMYEPYGPEDYRYINEEWLRKQTSPKDTYDLSD</sequence>
<evidence type="ECO:0000256" key="3">
    <source>
        <dbReference type="ARBA" id="ARBA00022827"/>
    </source>
</evidence>
<comment type="similarity">
    <text evidence="1">Belongs to the FMO family.</text>
</comment>
<dbReference type="GO" id="GO:0050661">
    <property type="term" value="F:NADP binding"/>
    <property type="evidence" value="ECO:0007669"/>
    <property type="project" value="InterPro"/>
</dbReference>
<evidence type="ECO:0000256" key="4">
    <source>
        <dbReference type="ARBA" id="ARBA00023002"/>
    </source>
</evidence>
<dbReference type="InterPro" id="IPR020946">
    <property type="entry name" value="Flavin_mOase-like"/>
</dbReference>
<protein>
    <recommendedName>
        <fullName evidence="7">Flavin-containing monooxygenase</fullName>
    </recommendedName>
</protein>
<evidence type="ECO:0000256" key="1">
    <source>
        <dbReference type="ARBA" id="ARBA00009183"/>
    </source>
</evidence>
<dbReference type="Pfam" id="PF00743">
    <property type="entry name" value="FMO-like"/>
    <property type="match status" value="1"/>
</dbReference>
<accession>A0AAX6MU65</accession>